<name>A0ABQ6MD17_9STRA</name>
<organism evidence="2 3">
    <name type="scientific">Tetraparma gracilis</name>
    <dbReference type="NCBI Taxonomy" id="2962635"/>
    <lineage>
        <taxon>Eukaryota</taxon>
        <taxon>Sar</taxon>
        <taxon>Stramenopiles</taxon>
        <taxon>Ochrophyta</taxon>
        <taxon>Bolidophyceae</taxon>
        <taxon>Parmales</taxon>
        <taxon>Triparmaceae</taxon>
        <taxon>Tetraparma</taxon>
    </lineage>
</organism>
<dbReference type="InterPro" id="IPR032675">
    <property type="entry name" value="LRR_dom_sf"/>
</dbReference>
<evidence type="ECO:0000313" key="2">
    <source>
        <dbReference type="EMBL" id="GMI23549.1"/>
    </source>
</evidence>
<dbReference type="Gene3D" id="3.80.10.10">
    <property type="entry name" value="Ribonuclease Inhibitor"/>
    <property type="match status" value="1"/>
</dbReference>
<keyword evidence="3" id="KW-1185">Reference proteome</keyword>
<feature type="region of interest" description="Disordered" evidence="1">
    <location>
        <begin position="1"/>
        <end position="22"/>
    </location>
</feature>
<evidence type="ECO:0000256" key="1">
    <source>
        <dbReference type="SAM" id="MobiDB-lite"/>
    </source>
</evidence>
<gene>
    <name evidence="2" type="ORF">TeGR_g10451</name>
</gene>
<feature type="compositionally biased region" description="Basic residues" evidence="1">
    <location>
        <begin position="1"/>
        <end position="11"/>
    </location>
</feature>
<dbReference type="Proteomes" id="UP001165060">
    <property type="component" value="Unassembled WGS sequence"/>
</dbReference>
<evidence type="ECO:0000313" key="3">
    <source>
        <dbReference type="Proteomes" id="UP001165060"/>
    </source>
</evidence>
<comment type="caution">
    <text evidence="2">The sequence shown here is derived from an EMBL/GenBank/DDBJ whole genome shotgun (WGS) entry which is preliminary data.</text>
</comment>
<dbReference type="SUPFAM" id="SSF52058">
    <property type="entry name" value="L domain-like"/>
    <property type="match status" value="1"/>
</dbReference>
<sequence>MQAPSKRKKHAASANDPHHKACFNGSGFVDLKSGQKIVESRLGEVRSLKVMKEGDKSRSVQKRGSLPSSARLTALRTVTFKNSLALLEVGFFRGSQLTSVTLPASVEWVDFYTFSTCKLLRSIDLPGVTLIRKNAFENCVALEDVTLHNDLASITLETGAFSGCSKLEEEMRTYPPTAFGGQQLDEYVRWKAENVKGLQVEQAVEELGKRVEKAGMDVEAANRIVEAAYPQPVEGDGGGIDARLFMQTLFLRNGNFMLNEVLSFVLCGGRTRSVLAPPPVPPTHRRLLHAPSSYEQQFVNWEVLHPQVPHPNDPTDDEIEVFLDVIGQGGLANDD</sequence>
<proteinExistence type="predicted"/>
<dbReference type="InterPro" id="IPR026906">
    <property type="entry name" value="LRR_5"/>
</dbReference>
<dbReference type="EMBL" id="BRYB01001337">
    <property type="protein sequence ID" value="GMI23549.1"/>
    <property type="molecule type" value="Genomic_DNA"/>
</dbReference>
<dbReference type="Pfam" id="PF13306">
    <property type="entry name" value="LRR_5"/>
    <property type="match status" value="1"/>
</dbReference>
<reference evidence="2 3" key="1">
    <citation type="journal article" date="2023" name="Commun. Biol.">
        <title>Genome analysis of Parmales, the sister group of diatoms, reveals the evolutionary specialization of diatoms from phago-mixotrophs to photoautotrophs.</title>
        <authorList>
            <person name="Ban H."/>
            <person name="Sato S."/>
            <person name="Yoshikawa S."/>
            <person name="Yamada K."/>
            <person name="Nakamura Y."/>
            <person name="Ichinomiya M."/>
            <person name="Sato N."/>
            <person name="Blanc-Mathieu R."/>
            <person name="Endo H."/>
            <person name="Kuwata A."/>
            <person name="Ogata H."/>
        </authorList>
    </citation>
    <scope>NUCLEOTIDE SEQUENCE [LARGE SCALE GENOMIC DNA]</scope>
</reference>
<protein>
    <submittedName>
        <fullName evidence="2">Uncharacterized protein</fullName>
    </submittedName>
</protein>
<accession>A0ABQ6MD17</accession>